<feature type="compositionally biased region" description="Polar residues" evidence="1">
    <location>
        <begin position="320"/>
        <end position="339"/>
    </location>
</feature>
<keyword evidence="3" id="KW-1185">Reference proteome</keyword>
<protein>
    <submittedName>
        <fullName evidence="2">Uncharacterized protein</fullName>
    </submittedName>
</protein>
<evidence type="ECO:0000256" key="1">
    <source>
        <dbReference type="SAM" id="MobiDB-lite"/>
    </source>
</evidence>
<dbReference type="HOGENOM" id="CLU_448390_0_0_1"/>
<evidence type="ECO:0000313" key="2">
    <source>
        <dbReference type="EMBL" id="CBX96262.1"/>
    </source>
</evidence>
<name>E4ZY17_LEPMJ</name>
<dbReference type="EMBL" id="FP929128">
    <property type="protein sequence ID" value="CBX96262.1"/>
    <property type="molecule type" value="Genomic_DNA"/>
</dbReference>
<feature type="compositionally biased region" description="Polar residues" evidence="1">
    <location>
        <begin position="173"/>
        <end position="184"/>
    </location>
</feature>
<dbReference type="Proteomes" id="UP000002668">
    <property type="component" value="Genome"/>
</dbReference>
<organism evidence="3">
    <name type="scientific">Leptosphaeria maculans (strain JN3 / isolate v23.1.3 / race Av1-4-5-6-7-8)</name>
    <name type="common">Blackleg fungus</name>
    <name type="synonym">Phoma lingam</name>
    <dbReference type="NCBI Taxonomy" id="985895"/>
    <lineage>
        <taxon>Eukaryota</taxon>
        <taxon>Fungi</taxon>
        <taxon>Dikarya</taxon>
        <taxon>Ascomycota</taxon>
        <taxon>Pezizomycotina</taxon>
        <taxon>Dothideomycetes</taxon>
        <taxon>Pleosporomycetidae</taxon>
        <taxon>Pleosporales</taxon>
        <taxon>Pleosporineae</taxon>
        <taxon>Leptosphaeriaceae</taxon>
        <taxon>Plenodomus</taxon>
        <taxon>Plenodomus lingam/Leptosphaeria maculans species complex</taxon>
    </lineage>
</organism>
<feature type="region of interest" description="Disordered" evidence="1">
    <location>
        <begin position="144"/>
        <end position="198"/>
    </location>
</feature>
<sequence>MSDTAKQMLLGKNNVLKIEPCSYPASGGQVRELYMASFPDELCLVAATRDFDDVLLSEGPFIEAIFLSEIEEEEDFAQTISEYNTLQLGILKCACDHRIRRIGREDFTEPLTTTIDGPASREHNRITTRIQKVVYPEWSQNLNNNDSSSWSGSSSGGSPDTSDTEDAELERITANTSSPSSLSKQSHRHRNEKHIGGLKRAVVKLGSPSWQRRDRWTWSSRTALSEGGIWFSAPVSTEFITDVELSTLSDWSVSATTYVMVSSTEVFPFSRASMARTHVNYWSNEVEDSVDPAPEPNSTAAASNVQAKITHLEFYNSTDTISSNHDADNKSTGTPSKIPSSGAREAQYATLTTQKHEDSQKPTPSAQRIITGCRVTMPKSNNLITDPSQPNAIALLSSLHKYDHLASYPNSSLTLTSSRKHSLQAHLLETPFRLRPIQSFHSPYLPVSLASHASCRRTPAPPRTKTTQTAFCAGSLGQMDTTYNAPSLTPTILTPTILTPRILTPTILTPTILTPTILTPTHPPPTMAFASEDAGPTDTAQGLWWKFFLLLILDFFALGMVAKAVAWPLQGLVVAVLVLNFGRRARGGVVGWVWGEGEHGEGEDGNGAM</sequence>
<dbReference type="AlphaFoldDB" id="E4ZY17"/>
<feature type="compositionally biased region" description="Low complexity" evidence="1">
    <location>
        <begin position="147"/>
        <end position="158"/>
    </location>
</feature>
<accession>E4ZY17</accession>
<proteinExistence type="predicted"/>
<feature type="region of interest" description="Disordered" evidence="1">
    <location>
        <begin position="320"/>
        <end position="368"/>
    </location>
</feature>
<reference evidence="3" key="1">
    <citation type="journal article" date="2011" name="Nat. Commun.">
        <title>Effector diversification within compartments of the Leptosphaeria maculans genome affected by Repeat-Induced Point mutations.</title>
        <authorList>
            <person name="Rouxel T."/>
            <person name="Grandaubert J."/>
            <person name="Hane J.K."/>
            <person name="Hoede C."/>
            <person name="van de Wouw A.P."/>
            <person name="Couloux A."/>
            <person name="Dominguez V."/>
            <person name="Anthouard V."/>
            <person name="Bally P."/>
            <person name="Bourras S."/>
            <person name="Cozijnsen A.J."/>
            <person name="Ciuffetti L.M."/>
            <person name="Degrave A."/>
            <person name="Dilmaghani A."/>
            <person name="Duret L."/>
            <person name="Fudal I."/>
            <person name="Goodwin S.B."/>
            <person name="Gout L."/>
            <person name="Glaser N."/>
            <person name="Linglin J."/>
            <person name="Kema G.H.J."/>
            <person name="Lapalu N."/>
            <person name="Lawrence C.B."/>
            <person name="May K."/>
            <person name="Meyer M."/>
            <person name="Ollivier B."/>
            <person name="Poulain J."/>
            <person name="Schoch C.L."/>
            <person name="Simon A."/>
            <person name="Spatafora J.W."/>
            <person name="Stachowiak A."/>
            <person name="Turgeon B.G."/>
            <person name="Tyler B.M."/>
            <person name="Vincent D."/>
            <person name="Weissenbach J."/>
            <person name="Amselem J."/>
            <person name="Quesneville H."/>
            <person name="Oliver R.P."/>
            <person name="Wincker P."/>
            <person name="Balesdent M.-H."/>
            <person name="Howlett B.J."/>
        </authorList>
    </citation>
    <scope>NUCLEOTIDE SEQUENCE [LARGE SCALE GENOMIC DNA]</scope>
    <source>
        <strain evidence="3">JN3 / isolate v23.1.3 / race Av1-4-5-6-7-8</strain>
    </source>
</reference>
<gene>
    <name evidence="2" type="ORF">LEMA_P111810.1</name>
</gene>
<dbReference type="VEuPathDB" id="FungiDB:LEMA_P111810.1"/>
<dbReference type="InParanoid" id="E4ZY17"/>
<evidence type="ECO:0000313" key="3">
    <source>
        <dbReference type="Proteomes" id="UP000002668"/>
    </source>
</evidence>